<dbReference type="FunFam" id="2.130.10.10:FF:000044">
    <property type="entry name" value="echinoderm microtubule-associated protein-like 6 isoform X1"/>
    <property type="match status" value="1"/>
</dbReference>
<feature type="domain" description="EML-like second beta-propeller" evidence="5">
    <location>
        <begin position="56"/>
        <end position="243"/>
    </location>
</feature>
<name>A0A3Q3FT45_9LABR</name>
<feature type="repeat" description="WD" evidence="3">
    <location>
        <begin position="210"/>
        <end position="242"/>
    </location>
</feature>
<dbReference type="AlphaFoldDB" id="A0A3Q3FT45"/>
<dbReference type="PANTHER" id="PTHR13720:SF33">
    <property type="entry name" value="HELP DOMAIN-CONTAINING PROTEIN"/>
    <property type="match status" value="1"/>
</dbReference>
<feature type="repeat" description="WD" evidence="3">
    <location>
        <begin position="64"/>
        <end position="95"/>
    </location>
</feature>
<dbReference type="GeneTree" id="ENSGT00940000155564"/>
<dbReference type="PANTHER" id="PTHR13720">
    <property type="entry name" value="WD-40 REPEAT PROTEIN"/>
    <property type="match status" value="1"/>
</dbReference>
<evidence type="ECO:0000313" key="7">
    <source>
        <dbReference type="Proteomes" id="UP000261660"/>
    </source>
</evidence>
<protein>
    <submittedName>
        <fullName evidence="6">EMAP like 6</fullName>
    </submittedName>
</protein>
<organism evidence="6 7">
    <name type="scientific">Labrus bergylta</name>
    <name type="common">ballan wrasse</name>
    <dbReference type="NCBI Taxonomy" id="56723"/>
    <lineage>
        <taxon>Eukaryota</taxon>
        <taxon>Metazoa</taxon>
        <taxon>Chordata</taxon>
        <taxon>Craniata</taxon>
        <taxon>Vertebrata</taxon>
        <taxon>Euteleostomi</taxon>
        <taxon>Actinopterygii</taxon>
        <taxon>Neopterygii</taxon>
        <taxon>Teleostei</taxon>
        <taxon>Neoteleostei</taxon>
        <taxon>Acanthomorphata</taxon>
        <taxon>Eupercaria</taxon>
        <taxon>Labriformes</taxon>
        <taxon>Labridae</taxon>
        <taxon>Labrus</taxon>
    </lineage>
</organism>
<dbReference type="SUPFAM" id="SSF50978">
    <property type="entry name" value="WD40 repeat-like"/>
    <property type="match status" value="1"/>
</dbReference>
<dbReference type="PROSITE" id="PS50082">
    <property type="entry name" value="WD_REPEATS_2"/>
    <property type="match status" value="2"/>
</dbReference>
<evidence type="ECO:0000256" key="3">
    <source>
        <dbReference type="PROSITE-ProRule" id="PRU00221"/>
    </source>
</evidence>
<dbReference type="Ensembl" id="ENSLBET00000024289.1">
    <property type="protein sequence ID" value="ENSLBEP00000023087.1"/>
    <property type="gene ID" value="ENSLBEG00000017642.1"/>
</dbReference>
<dbReference type="Proteomes" id="UP000261660">
    <property type="component" value="Unplaced"/>
</dbReference>
<dbReference type="SMART" id="SM00320">
    <property type="entry name" value="WD40"/>
    <property type="match status" value="4"/>
</dbReference>
<evidence type="ECO:0000256" key="2">
    <source>
        <dbReference type="ARBA" id="ARBA00022737"/>
    </source>
</evidence>
<reference evidence="6" key="2">
    <citation type="submission" date="2025-09" db="UniProtKB">
        <authorList>
            <consortium name="Ensembl"/>
        </authorList>
    </citation>
    <scope>IDENTIFICATION</scope>
</reference>
<dbReference type="InterPro" id="IPR036322">
    <property type="entry name" value="WD40_repeat_dom_sf"/>
</dbReference>
<keyword evidence="1 3" id="KW-0853">WD repeat</keyword>
<evidence type="ECO:0000256" key="4">
    <source>
        <dbReference type="SAM" id="MobiDB-lite"/>
    </source>
</evidence>
<dbReference type="InterPro" id="IPR055442">
    <property type="entry name" value="Beta-prop_EML-like_2nd"/>
</dbReference>
<evidence type="ECO:0000256" key="1">
    <source>
        <dbReference type="ARBA" id="ARBA00022574"/>
    </source>
</evidence>
<dbReference type="Pfam" id="PF23414">
    <property type="entry name" value="Beta-prop_EML_2"/>
    <property type="match status" value="1"/>
</dbReference>
<feature type="region of interest" description="Disordered" evidence="4">
    <location>
        <begin position="271"/>
        <end position="290"/>
    </location>
</feature>
<dbReference type="InterPro" id="IPR001680">
    <property type="entry name" value="WD40_rpt"/>
</dbReference>
<evidence type="ECO:0000313" key="6">
    <source>
        <dbReference type="Ensembl" id="ENSLBEP00000023087.1"/>
    </source>
</evidence>
<dbReference type="Pfam" id="PF00400">
    <property type="entry name" value="WD40"/>
    <property type="match status" value="1"/>
</dbReference>
<dbReference type="GO" id="GO:0008017">
    <property type="term" value="F:microtubule binding"/>
    <property type="evidence" value="ECO:0007669"/>
    <property type="project" value="TreeGrafter"/>
</dbReference>
<dbReference type="Gene3D" id="2.130.10.10">
    <property type="entry name" value="YVTN repeat-like/Quinoprotein amine dehydrogenase"/>
    <property type="match status" value="3"/>
</dbReference>
<sequence>MVRDRDKPVLLMQGHSEGELWALDLHPKQPVAVTGSDDRSVRLVQLTNINLSFFSRDMTEVVHIKDRKEVIHELKFSPDGSFLAVGSNDGLVDVYAVAQRYKKVGECSRSASFITHLDWSVDSRFLQTNDGAGERLFYRMPGTSKGIHWMTWTGVVGAEVNGIWPKYSNITNINSVDANYSSAVLVTGDDLGLVKLFRFPCLKKAKFKKYIGHSAHVTNVRWSNDLQWVISTGGADHAVFQWRFLPEGVMNGVLEPLLQGNSPNDMATCVSIDSRGGGGGGGQISPMSPT</sequence>
<dbReference type="InterPro" id="IPR050630">
    <property type="entry name" value="WD_repeat_EMAP"/>
</dbReference>
<keyword evidence="7" id="KW-1185">Reference proteome</keyword>
<dbReference type="InterPro" id="IPR015943">
    <property type="entry name" value="WD40/YVTN_repeat-like_dom_sf"/>
</dbReference>
<reference evidence="6" key="1">
    <citation type="submission" date="2025-08" db="UniProtKB">
        <authorList>
            <consortium name="Ensembl"/>
        </authorList>
    </citation>
    <scope>IDENTIFICATION</scope>
</reference>
<evidence type="ECO:0000259" key="5">
    <source>
        <dbReference type="Pfam" id="PF23414"/>
    </source>
</evidence>
<proteinExistence type="predicted"/>
<keyword evidence="2" id="KW-0677">Repeat</keyword>
<accession>A0A3Q3FT45</accession>